<evidence type="ECO:0000256" key="3">
    <source>
        <dbReference type="ARBA" id="ARBA00023163"/>
    </source>
</evidence>
<evidence type="ECO:0000259" key="4">
    <source>
        <dbReference type="PROSITE" id="PS01124"/>
    </source>
</evidence>
<dbReference type="InterPro" id="IPR018060">
    <property type="entry name" value="HTH_AraC"/>
</dbReference>
<dbReference type="SUPFAM" id="SSF46689">
    <property type="entry name" value="Homeodomain-like"/>
    <property type="match status" value="1"/>
</dbReference>
<dbReference type="PANTHER" id="PTHR43280:SF32">
    <property type="entry name" value="TRANSCRIPTIONAL REGULATORY PROTEIN"/>
    <property type="match status" value="1"/>
</dbReference>
<dbReference type="SUPFAM" id="SSF51215">
    <property type="entry name" value="Regulatory protein AraC"/>
    <property type="match status" value="1"/>
</dbReference>
<dbReference type="PANTHER" id="PTHR43280">
    <property type="entry name" value="ARAC-FAMILY TRANSCRIPTIONAL REGULATOR"/>
    <property type="match status" value="1"/>
</dbReference>
<accession>A0A0N7IF10</accession>
<name>A0A0N7IF10_9BACE</name>
<dbReference type="InterPro" id="IPR009057">
    <property type="entry name" value="Homeodomain-like_sf"/>
</dbReference>
<proteinExistence type="predicted"/>
<dbReference type="InterPro" id="IPR037923">
    <property type="entry name" value="HTH-like"/>
</dbReference>
<dbReference type="Proteomes" id="UP000061809">
    <property type="component" value="Chromosome"/>
</dbReference>
<keyword evidence="2 5" id="KW-0238">DNA-binding</keyword>
<sequence length="293" mass="33755">MEAKLRSGCLDDVLVKKISVYNDSRIAIIDELQSLNIEQAVKVEAYIILLCVKGKGSLYINGESRMIHVNDLFICHPNIILENSMISIDFECRYICLSSEYMKQLLLIAGESWDLKMFIEKIPILSLNAEEAELFCQYYSLLRSKMLGTPCKHQKELIDSLIQAFLYEFHDALERFIKLKPPTFTSGENLFKEFISLLSSSYPKERMIGFYANQLYVTPKYLSAVCKEVSGQTASELITQYMVKDILYLLRNSQKSIKEIANELNFPNLSFFGKYVKQHLGMSPKQYRESSYG</sequence>
<dbReference type="PATRIC" id="fig|246787.4.peg.1694"/>
<evidence type="ECO:0000256" key="1">
    <source>
        <dbReference type="ARBA" id="ARBA00023015"/>
    </source>
</evidence>
<gene>
    <name evidence="5" type="ORF">BcellWH2_01646</name>
</gene>
<keyword evidence="1" id="KW-0805">Transcription regulation</keyword>
<evidence type="ECO:0000256" key="2">
    <source>
        <dbReference type="ARBA" id="ARBA00023125"/>
    </source>
</evidence>
<keyword evidence="3" id="KW-0804">Transcription</keyword>
<evidence type="ECO:0000313" key="5">
    <source>
        <dbReference type="EMBL" id="ALJ58899.1"/>
    </source>
</evidence>
<organism evidence="5 6">
    <name type="scientific">Bacteroides cellulosilyticus</name>
    <dbReference type="NCBI Taxonomy" id="246787"/>
    <lineage>
        <taxon>Bacteria</taxon>
        <taxon>Pseudomonadati</taxon>
        <taxon>Bacteroidota</taxon>
        <taxon>Bacteroidia</taxon>
        <taxon>Bacteroidales</taxon>
        <taxon>Bacteroidaceae</taxon>
        <taxon>Bacteroides</taxon>
    </lineage>
</organism>
<dbReference type="KEGG" id="bcel:BcellWH2_01646"/>
<dbReference type="SMART" id="SM00342">
    <property type="entry name" value="HTH_ARAC"/>
    <property type="match status" value="1"/>
</dbReference>
<dbReference type="GO" id="GO:0003700">
    <property type="term" value="F:DNA-binding transcription factor activity"/>
    <property type="evidence" value="ECO:0007669"/>
    <property type="project" value="InterPro"/>
</dbReference>
<dbReference type="PROSITE" id="PS01124">
    <property type="entry name" value="HTH_ARAC_FAMILY_2"/>
    <property type="match status" value="1"/>
</dbReference>
<reference evidence="5 6" key="1">
    <citation type="journal article" date="2015" name="Science">
        <title>Genetic determinants of in vivo fitness and diet responsiveness in multiple human gut Bacteroides.</title>
        <authorList>
            <person name="Wu M."/>
            <person name="McNulty N.P."/>
            <person name="Rodionov D.A."/>
            <person name="Khoroshkin M.S."/>
            <person name="Griffin N.W."/>
            <person name="Cheng J."/>
            <person name="Latreille P."/>
            <person name="Kerstetter R.A."/>
            <person name="Terrapon N."/>
            <person name="Henrissat B."/>
            <person name="Osterman A.L."/>
            <person name="Gordon J.I."/>
        </authorList>
    </citation>
    <scope>NUCLEOTIDE SEQUENCE [LARGE SCALE GENOMIC DNA]</scope>
    <source>
        <strain evidence="5 6">WH2</strain>
    </source>
</reference>
<dbReference type="RefSeq" id="WP_029427892.1">
    <property type="nucleotide sequence ID" value="NZ_CP012801.1"/>
</dbReference>
<feature type="domain" description="HTH araC/xylS-type" evidence="4">
    <location>
        <begin position="192"/>
        <end position="290"/>
    </location>
</feature>
<dbReference type="GO" id="GO:0043565">
    <property type="term" value="F:sequence-specific DNA binding"/>
    <property type="evidence" value="ECO:0007669"/>
    <property type="project" value="InterPro"/>
</dbReference>
<dbReference type="Gene3D" id="1.10.10.60">
    <property type="entry name" value="Homeodomain-like"/>
    <property type="match status" value="1"/>
</dbReference>
<dbReference type="Pfam" id="PF12833">
    <property type="entry name" value="HTH_18"/>
    <property type="match status" value="1"/>
</dbReference>
<dbReference type="EMBL" id="CP012801">
    <property type="protein sequence ID" value="ALJ58899.1"/>
    <property type="molecule type" value="Genomic_DNA"/>
</dbReference>
<evidence type="ECO:0000313" key="6">
    <source>
        <dbReference type="Proteomes" id="UP000061809"/>
    </source>
</evidence>
<dbReference type="AlphaFoldDB" id="A0A0N7IF10"/>
<protein>
    <submittedName>
        <fullName evidence="5">DNA-binding transcriptional regulator AraC</fullName>
    </submittedName>
</protein>